<dbReference type="SUPFAM" id="SSF54593">
    <property type="entry name" value="Glyoxalase/Bleomycin resistance protein/Dihydroxybiphenyl dioxygenase"/>
    <property type="match status" value="1"/>
</dbReference>
<dbReference type="Pfam" id="PF06983">
    <property type="entry name" value="3-dmu-9_3-mt"/>
    <property type="match status" value="1"/>
</dbReference>
<evidence type="ECO:0000313" key="2">
    <source>
        <dbReference type="EMBL" id="SHH54095.1"/>
    </source>
</evidence>
<dbReference type="EMBL" id="FQWQ01000003">
    <property type="protein sequence ID" value="SHH54095.1"/>
    <property type="molecule type" value="Genomic_DNA"/>
</dbReference>
<keyword evidence="3" id="KW-1185">Reference proteome</keyword>
<dbReference type="InterPro" id="IPR029068">
    <property type="entry name" value="Glyas_Bleomycin-R_OHBP_Dase"/>
</dbReference>
<dbReference type="RefSeq" id="WP_073138013.1">
    <property type="nucleotide sequence ID" value="NZ_FQWQ01000003.1"/>
</dbReference>
<gene>
    <name evidence="2" type="ORF">SAMN04488109_4268</name>
</gene>
<organism evidence="2 3">
    <name type="scientific">Chryseolinea serpens</name>
    <dbReference type="NCBI Taxonomy" id="947013"/>
    <lineage>
        <taxon>Bacteria</taxon>
        <taxon>Pseudomonadati</taxon>
        <taxon>Bacteroidota</taxon>
        <taxon>Cytophagia</taxon>
        <taxon>Cytophagales</taxon>
        <taxon>Fulvivirgaceae</taxon>
        <taxon>Chryseolinea</taxon>
    </lineage>
</organism>
<protein>
    <submittedName>
        <fullName evidence="2">PhnB protein</fullName>
    </submittedName>
</protein>
<dbReference type="CDD" id="cd06588">
    <property type="entry name" value="PhnB_like"/>
    <property type="match status" value="1"/>
</dbReference>
<dbReference type="PANTHER" id="PTHR33990:SF1">
    <property type="entry name" value="PROTEIN YJDN"/>
    <property type="match status" value="1"/>
</dbReference>
<dbReference type="AlphaFoldDB" id="A0A1M5TTE0"/>
<reference evidence="2 3" key="1">
    <citation type="submission" date="2016-11" db="EMBL/GenBank/DDBJ databases">
        <authorList>
            <person name="Jaros S."/>
            <person name="Januszkiewicz K."/>
            <person name="Wedrychowicz H."/>
        </authorList>
    </citation>
    <scope>NUCLEOTIDE SEQUENCE [LARGE SCALE GENOMIC DNA]</scope>
    <source>
        <strain evidence="2 3">DSM 24574</strain>
    </source>
</reference>
<sequence>MRKTTPYLHFDGIAEEAMTFYKSVFGGEFVAFQRYKDTPGGEKVADDDKEKVIHITLRISERVSLMATDLLRTMGPVKVGNNFHICMHTESEPETERLFDKLANGGNVEMPLNKTFWGSYFGMCKDKYGIQWMLDYSAD</sequence>
<dbReference type="Gene3D" id="3.10.180.10">
    <property type="entry name" value="2,3-Dihydroxybiphenyl 1,2-Dioxygenase, domain 1"/>
    <property type="match status" value="1"/>
</dbReference>
<dbReference type="InterPro" id="IPR028973">
    <property type="entry name" value="PhnB-like"/>
</dbReference>
<dbReference type="OrthoDB" id="9795306at2"/>
<dbReference type="STRING" id="947013.SAMN04488109_4268"/>
<name>A0A1M5TTE0_9BACT</name>
<dbReference type="Proteomes" id="UP000184212">
    <property type="component" value="Unassembled WGS sequence"/>
</dbReference>
<proteinExistence type="predicted"/>
<dbReference type="PANTHER" id="PTHR33990">
    <property type="entry name" value="PROTEIN YJDN-RELATED"/>
    <property type="match status" value="1"/>
</dbReference>
<feature type="domain" description="PhnB-like" evidence="1">
    <location>
        <begin position="3"/>
        <end position="133"/>
    </location>
</feature>
<accession>A0A1M5TTE0</accession>
<evidence type="ECO:0000313" key="3">
    <source>
        <dbReference type="Proteomes" id="UP000184212"/>
    </source>
</evidence>
<evidence type="ECO:0000259" key="1">
    <source>
        <dbReference type="Pfam" id="PF06983"/>
    </source>
</evidence>